<dbReference type="Proteomes" id="UP000663881">
    <property type="component" value="Unassembled WGS sequence"/>
</dbReference>
<feature type="non-terminal residue" evidence="2">
    <location>
        <position position="1"/>
    </location>
</feature>
<evidence type="ECO:0000313" key="3">
    <source>
        <dbReference type="Proteomes" id="UP000663881"/>
    </source>
</evidence>
<feature type="non-terminal residue" evidence="2">
    <location>
        <position position="46"/>
    </location>
</feature>
<reference evidence="2" key="1">
    <citation type="submission" date="2021-02" db="EMBL/GenBank/DDBJ databases">
        <authorList>
            <person name="Nowell W R."/>
        </authorList>
    </citation>
    <scope>NUCLEOTIDE SEQUENCE</scope>
</reference>
<comment type="caution">
    <text evidence="2">The sequence shown here is derived from an EMBL/GenBank/DDBJ whole genome shotgun (WGS) entry which is preliminary data.</text>
</comment>
<evidence type="ECO:0000256" key="1">
    <source>
        <dbReference type="SAM" id="MobiDB-lite"/>
    </source>
</evidence>
<organism evidence="2 3">
    <name type="scientific">Adineta steineri</name>
    <dbReference type="NCBI Taxonomy" id="433720"/>
    <lineage>
        <taxon>Eukaryota</taxon>
        <taxon>Metazoa</taxon>
        <taxon>Spiralia</taxon>
        <taxon>Gnathifera</taxon>
        <taxon>Rotifera</taxon>
        <taxon>Eurotatoria</taxon>
        <taxon>Bdelloidea</taxon>
        <taxon>Adinetida</taxon>
        <taxon>Adinetidae</taxon>
        <taxon>Adineta</taxon>
    </lineage>
</organism>
<dbReference type="AlphaFoldDB" id="A0A820NX67"/>
<protein>
    <submittedName>
        <fullName evidence="2">Uncharacterized protein</fullName>
    </submittedName>
</protein>
<feature type="region of interest" description="Disordered" evidence="1">
    <location>
        <begin position="26"/>
        <end position="46"/>
    </location>
</feature>
<sequence length="46" mass="5331">MSKYNNTGSRTKNAREIYVEQLPYGQGLTPCMNKKRRPFTHLNTAD</sequence>
<evidence type="ECO:0000313" key="2">
    <source>
        <dbReference type="EMBL" id="CAF4395415.1"/>
    </source>
</evidence>
<name>A0A820NX67_9BILA</name>
<dbReference type="EMBL" id="CAJOAY010027013">
    <property type="protein sequence ID" value="CAF4395415.1"/>
    <property type="molecule type" value="Genomic_DNA"/>
</dbReference>
<gene>
    <name evidence="2" type="ORF">OKA104_LOCUS51101</name>
</gene>
<accession>A0A820NX67</accession>
<proteinExistence type="predicted"/>